<dbReference type="InterPro" id="IPR014756">
    <property type="entry name" value="Ig_E-set"/>
</dbReference>
<dbReference type="GO" id="GO:0005886">
    <property type="term" value="C:plasma membrane"/>
    <property type="evidence" value="ECO:0007669"/>
    <property type="project" value="TreeGrafter"/>
</dbReference>
<dbReference type="AlphaFoldDB" id="A0A6A6UZC9"/>
<dbReference type="GO" id="GO:0070086">
    <property type="term" value="P:ubiquitin-dependent endocytosis"/>
    <property type="evidence" value="ECO:0007669"/>
    <property type="project" value="TreeGrafter"/>
</dbReference>
<evidence type="ECO:0000256" key="2">
    <source>
        <dbReference type="SAM" id="MobiDB-lite"/>
    </source>
</evidence>
<dbReference type="Proteomes" id="UP000799440">
    <property type="component" value="Unassembled WGS sequence"/>
</dbReference>
<dbReference type="OrthoDB" id="298939at2759"/>
<feature type="compositionally biased region" description="Basic and acidic residues" evidence="2">
    <location>
        <begin position="570"/>
        <end position="579"/>
    </location>
</feature>
<sequence>MDISLGAFLLPPPDVVSREGLRPLSEIQELTEPSMAEAAQGMSPSEVNTSSTIYDIPAGNVPQRSSSRGRGAAVLRSLPVQSSPRSPSLPPRGAHMSHLKARPSLPLLPAPPAANAGAAFPPTGTTLSPLPQLPPKYDLIAPRIPSRTFARDALPRDLLETPTLRHSRVTVELDLSAGTFVGGSSVEGTALITVGDAERLRQRRTLDIVRIYVDLLGIEEVPGPRRSVFINRATELVDAQNPPPPTMVYSQIPADTANPFWHLKPSSSCLPFKLSLPLDVGPPPFQSRCARIRYCLSVSLLIRDHGKRQIVRASDDITILSVYDPEKALMSLPSPLTASDEWMKPRETGVDVVRLTAGLHRQVWVSGTNLYVDVCVTNRSRKTVKKIELQLERDILCYKRVAASTLEQSASQARIFDSNERTVLSTSVTKHGTAGWHGVPAHTEHTRTCDIEVPRGHATVKCGKYFEVRFFLNVVVSSTHSKLVTVQLPIVLIHMNSLDVVPNSVAQVAAAIEERRTARACYQPLTSPRRSRRSSHSIQGLAFAAPRIQSLDRARAQAEDLEDLTQTLERSPRKLEPKRKNSLVRRPPPLSRSSSRLGLRAPRSRSTPAPQGVARKPLAPTPRRGCGSSLGFRDQENIEGSELPAIRLNGANIPKQALDQTPEYPNRFTKRKSLECWNRVANLGVGWLRGKDGRESREGRSSEGAALLP</sequence>
<keyword evidence="5" id="KW-1185">Reference proteome</keyword>
<dbReference type="PANTHER" id="PTHR11188:SF17">
    <property type="entry name" value="FI21816P1"/>
    <property type="match status" value="1"/>
</dbReference>
<dbReference type="InterPro" id="IPR014752">
    <property type="entry name" value="Arrestin-like_C"/>
</dbReference>
<gene>
    <name evidence="4" type="ORF">M011DRAFT_481384</name>
</gene>
<evidence type="ECO:0000313" key="5">
    <source>
        <dbReference type="Proteomes" id="UP000799440"/>
    </source>
</evidence>
<protein>
    <recommendedName>
        <fullName evidence="3">Arrestin C-terminal-like domain-containing protein</fullName>
    </recommendedName>
</protein>
<dbReference type="GO" id="GO:0005829">
    <property type="term" value="C:cytosol"/>
    <property type="evidence" value="ECO:0007669"/>
    <property type="project" value="TreeGrafter"/>
</dbReference>
<feature type="compositionally biased region" description="Low complexity" evidence="2">
    <location>
        <begin position="591"/>
        <end position="606"/>
    </location>
</feature>
<feature type="compositionally biased region" description="Basic and acidic residues" evidence="2">
    <location>
        <begin position="689"/>
        <end position="701"/>
    </location>
</feature>
<feature type="region of interest" description="Disordered" evidence="2">
    <location>
        <begin position="563"/>
        <end position="633"/>
    </location>
</feature>
<dbReference type="Gene3D" id="2.60.40.640">
    <property type="match status" value="2"/>
</dbReference>
<feature type="compositionally biased region" description="Low complexity" evidence="2">
    <location>
        <begin position="75"/>
        <end position="86"/>
    </location>
</feature>
<dbReference type="GO" id="GO:0031625">
    <property type="term" value="F:ubiquitin protein ligase binding"/>
    <property type="evidence" value="ECO:0007669"/>
    <property type="project" value="TreeGrafter"/>
</dbReference>
<dbReference type="SUPFAM" id="SSF81296">
    <property type="entry name" value="E set domains"/>
    <property type="match status" value="1"/>
</dbReference>
<dbReference type="EMBL" id="MU006604">
    <property type="protein sequence ID" value="KAF2742760.1"/>
    <property type="molecule type" value="Genomic_DNA"/>
</dbReference>
<evidence type="ECO:0000313" key="4">
    <source>
        <dbReference type="EMBL" id="KAF2742760.1"/>
    </source>
</evidence>
<dbReference type="InterPro" id="IPR011022">
    <property type="entry name" value="Arrestin_C-like"/>
</dbReference>
<dbReference type="SMART" id="SM01017">
    <property type="entry name" value="Arrestin_C"/>
    <property type="match status" value="1"/>
</dbReference>
<evidence type="ECO:0000259" key="3">
    <source>
        <dbReference type="SMART" id="SM01017"/>
    </source>
</evidence>
<dbReference type="PANTHER" id="PTHR11188">
    <property type="entry name" value="ARRESTIN DOMAIN CONTAINING PROTEIN"/>
    <property type="match status" value="1"/>
</dbReference>
<feature type="region of interest" description="Disordered" evidence="2">
    <location>
        <begin position="31"/>
        <end position="97"/>
    </location>
</feature>
<dbReference type="GO" id="GO:0030674">
    <property type="term" value="F:protein-macromolecule adaptor activity"/>
    <property type="evidence" value="ECO:0007669"/>
    <property type="project" value="TreeGrafter"/>
</dbReference>
<comment type="similarity">
    <text evidence="1">Belongs to the arrestin family.</text>
</comment>
<feature type="region of interest" description="Disordered" evidence="2">
    <location>
        <begin position="689"/>
        <end position="709"/>
    </location>
</feature>
<proteinExistence type="inferred from homology"/>
<dbReference type="InterPro" id="IPR050357">
    <property type="entry name" value="Arrestin_domain-protein"/>
</dbReference>
<name>A0A6A6UZC9_9PLEO</name>
<dbReference type="Pfam" id="PF02752">
    <property type="entry name" value="Arrestin_C"/>
    <property type="match status" value="1"/>
</dbReference>
<evidence type="ECO:0000256" key="1">
    <source>
        <dbReference type="ARBA" id="ARBA00005298"/>
    </source>
</evidence>
<feature type="compositionally biased region" description="Polar residues" evidence="2">
    <location>
        <begin position="42"/>
        <end position="53"/>
    </location>
</feature>
<reference evidence="4" key="1">
    <citation type="journal article" date="2020" name="Stud. Mycol.">
        <title>101 Dothideomycetes genomes: a test case for predicting lifestyles and emergence of pathogens.</title>
        <authorList>
            <person name="Haridas S."/>
            <person name="Albert R."/>
            <person name="Binder M."/>
            <person name="Bloem J."/>
            <person name="Labutti K."/>
            <person name="Salamov A."/>
            <person name="Andreopoulos B."/>
            <person name="Baker S."/>
            <person name="Barry K."/>
            <person name="Bills G."/>
            <person name="Bluhm B."/>
            <person name="Cannon C."/>
            <person name="Castanera R."/>
            <person name="Culley D."/>
            <person name="Daum C."/>
            <person name="Ezra D."/>
            <person name="Gonzalez J."/>
            <person name="Henrissat B."/>
            <person name="Kuo A."/>
            <person name="Liang C."/>
            <person name="Lipzen A."/>
            <person name="Lutzoni F."/>
            <person name="Magnuson J."/>
            <person name="Mondo S."/>
            <person name="Nolan M."/>
            <person name="Ohm R."/>
            <person name="Pangilinan J."/>
            <person name="Park H.-J."/>
            <person name="Ramirez L."/>
            <person name="Alfaro M."/>
            <person name="Sun H."/>
            <person name="Tritt A."/>
            <person name="Yoshinaga Y."/>
            <person name="Zwiers L.-H."/>
            <person name="Turgeon B."/>
            <person name="Goodwin S."/>
            <person name="Spatafora J."/>
            <person name="Crous P."/>
            <person name="Grigoriev I."/>
        </authorList>
    </citation>
    <scope>NUCLEOTIDE SEQUENCE</scope>
    <source>
        <strain evidence="4">CBS 119925</strain>
    </source>
</reference>
<feature type="domain" description="Arrestin C-terminal-like" evidence="3">
    <location>
        <begin position="349"/>
        <end position="497"/>
    </location>
</feature>
<accession>A0A6A6UZC9</accession>
<organism evidence="4 5">
    <name type="scientific">Sporormia fimetaria CBS 119925</name>
    <dbReference type="NCBI Taxonomy" id="1340428"/>
    <lineage>
        <taxon>Eukaryota</taxon>
        <taxon>Fungi</taxon>
        <taxon>Dikarya</taxon>
        <taxon>Ascomycota</taxon>
        <taxon>Pezizomycotina</taxon>
        <taxon>Dothideomycetes</taxon>
        <taxon>Pleosporomycetidae</taxon>
        <taxon>Pleosporales</taxon>
        <taxon>Sporormiaceae</taxon>
        <taxon>Sporormia</taxon>
    </lineage>
</organism>